<dbReference type="Gene3D" id="2.30.40.10">
    <property type="entry name" value="Urease, subunit C, domain 1"/>
    <property type="match status" value="1"/>
</dbReference>
<dbReference type="Pfam" id="PF01979">
    <property type="entry name" value="Amidohydro_1"/>
    <property type="match status" value="1"/>
</dbReference>
<dbReference type="InterPro" id="IPR006680">
    <property type="entry name" value="Amidohydro-rel"/>
</dbReference>
<protein>
    <submittedName>
        <fullName evidence="2">Amidohydrolase family protein</fullName>
    </submittedName>
</protein>
<proteinExistence type="predicted"/>
<evidence type="ECO:0000313" key="3">
    <source>
        <dbReference type="Proteomes" id="UP001059209"/>
    </source>
</evidence>
<dbReference type="Proteomes" id="UP001059209">
    <property type="component" value="Chromosome"/>
</dbReference>
<gene>
    <name evidence="2" type="ORF">NYZ99_11625</name>
</gene>
<dbReference type="EMBL" id="CP104205">
    <property type="protein sequence ID" value="UWX53789.1"/>
    <property type="molecule type" value="Genomic_DNA"/>
</dbReference>
<keyword evidence="3" id="KW-1185">Reference proteome</keyword>
<evidence type="ECO:0000313" key="2">
    <source>
        <dbReference type="EMBL" id="UWX53789.1"/>
    </source>
</evidence>
<sequence>MGTYNAAAMMHAQDSLGSIEMGKIANMVLLDKNPLEEIRNTMAINTVNKRGRIQKRIEK</sequence>
<accession>A0ABY5Y6C2</accession>
<feature type="domain" description="Amidohydrolase-related" evidence="1">
    <location>
        <begin position="1"/>
        <end position="51"/>
    </location>
</feature>
<reference evidence="2" key="1">
    <citation type="submission" date="2022-09" db="EMBL/GenBank/DDBJ databases">
        <title>Maribacter litopenaei sp. nov., isolated from the intestinal tract of the Pacific White Shrimp, Litopenaeus vannamei.</title>
        <authorList>
            <person name="Kim S.Y."/>
            <person name="Hwang C.Y."/>
        </authorList>
    </citation>
    <scope>NUCLEOTIDE SEQUENCE</scope>
    <source>
        <strain evidence="2">HL-LV01</strain>
    </source>
</reference>
<dbReference type="InterPro" id="IPR011059">
    <property type="entry name" value="Metal-dep_hydrolase_composite"/>
</dbReference>
<evidence type="ECO:0000259" key="1">
    <source>
        <dbReference type="Pfam" id="PF01979"/>
    </source>
</evidence>
<name>A0ABY5Y6C2_9FLAO</name>
<dbReference type="RefSeq" id="WP_260571311.1">
    <property type="nucleotide sequence ID" value="NZ_CP104205.1"/>
</dbReference>
<dbReference type="SUPFAM" id="SSF51338">
    <property type="entry name" value="Composite domain of metallo-dependent hydrolases"/>
    <property type="match status" value="1"/>
</dbReference>
<organism evidence="2 3">
    <name type="scientific">Maribacter litopenaei</name>
    <dbReference type="NCBI Taxonomy" id="2976127"/>
    <lineage>
        <taxon>Bacteria</taxon>
        <taxon>Pseudomonadati</taxon>
        <taxon>Bacteroidota</taxon>
        <taxon>Flavobacteriia</taxon>
        <taxon>Flavobacteriales</taxon>
        <taxon>Flavobacteriaceae</taxon>
        <taxon>Maribacter</taxon>
    </lineage>
</organism>